<evidence type="ECO:0000313" key="4">
    <source>
        <dbReference type="EMBL" id="AIS32279.1"/>
    </source>
</evidence>
<reference evidence="7" key="4">
    <citation type="submission" date="2020-10" db="EMBL/GenBank/DDBJ databases">
        <title>Dehalococcoides mccartyi of a TCE/Cr reducing biochatode.</title>
        <authorList>
            <person name="Matturro B."/>
        </authorList>
    </citation>
    <scope>NUCLEOTIDE SEQUENCE</scope>
    <source>
        <strain evidence="7">Bin2</strain>
    </source>
</reference>
<dbReference type="PANTHER" id="PTHR38041:SF1">
    <property type="entry name" value="CHORISMATE MUTASE"/>
    <property type="match status" value="1"/>
</dbReference>
<dbReference type="Proteomes" id="UP000606900">
    <property type="component" value="Unassembled WGS sequence"/>
</dbReference>
<dbReference type="RefSeq" id="WP_048073501.1">
    <property type="nucleotide sequence ID" value="NZ_CALCVY010000013.1"/>
</dbReference>
<dbReference type="PATRIC" id="fig|2162.10.peg.874"/>
<dbReference type="InterPro" id="IPR051331">
    <property type="entry name" value="Chorismate_mutase-related"/>
</dbReference>
<feature type="coiled-coil region" evidence="2">
    <location>
        <begin position="3"/>
        <end position="30"/>
    </location>
</feature>
<reference evidence="5" key="2">
    <citation type="submission" date="2014-08" db="EMBL/GenBank/DDBJ databases">
        <authorList>
            <person name="Wibberg D."/>
        </authorList>
    </citation>
    <scope>NUCLEOTIDE SEQUENCE</scope>
</reference>
<dbReference type="NCBIfam" id="NF004925">
    <property type="entry name" value="PRK06285.1"/>
    <property type="match status" value="1"/>
</dbReference>
<dbReference type="KEGG" id="mfi:DSM1535_2156"/>
<dbReference type="Proteomes" id="UP000029661">
    <property type="component" value="Chromosome"/>
</dbReference>
<evidence type="ECO:0000256" key="2">
    <source>
        <dbReference type="SAM" id="Coils"/>
    </source>
</evidence>
<keyword evidence="9" id="KW-1185">Reference proteome</keyword>
<dbReference type="KEGG" id="mfc:BRM9_1465"/>
<dbReference type="EMBL" id="LN734822">
    <property type="protein sequence ID" value="CEL24483.1"/>
    <property type="molecule type" value="Genomic_DNA"/>
</dbReference>
<evidence type="ECO:0000313" key="5">
    <source>
        <dbReference type="EMBL" id="CEA14478.1"/>
    </source>
</evidence>
<dbReference type="SUPFAM" id="SSF48600">
    <property type="entry name" value="Chorismate mutase II"/>
    <property type="match status" value="1"/>
</dbReference>
<dbReference type="PANTHER" id="PTHR38041">
    <property type="entry name" value="CHORISMATE MUTASE"/>
    <property type="match status" value="1"/>
</dbReference>
<dbReference type="STRING" id="2162.BRM9_1465"/>
<dbReference type="InterPro" id="IPR036979">
    <property type="entry name" value="CM_dom_sf"/>
</dbReference>
<dbReference type="EMBL" id="JADIIL010000016">
    <property type="protein sequence ID" value="MBF4474674.1"/>
    <property type="molecule type" value="Genomic_DNA"/>
</dbReference>
<dbReference type="EMBL" id="LN515531">
    <property type="protein sequence ID" value="CEA14478.1"/>
    <property type="molecule type" value="Genomic_DNA"/>
</dbReference>
<accession>A0A089ZVE2</accession>
<organism evidence="4 8">
    <name type="scientific">Methanobacterium formicicum</name>
    <dbReference type="NCBI Taxonomy" id="2162"/>
    <lineage>
        <taxon>Archaea</taxon>
        <taxon>Methanobacteriati</taxon>
        <taxon>Methanobacteriota</taxon>
        <taxon>Methanomada group</taxon>
        <taxon>Methanobacteria</taxon>
        <taxon>Methanobacteriales</taxon>
        <taxon>Methanobacteriaceae</taxon>
        <taxon>Methanobacterium</taxon>
    </lineage>
</organism>
<name>A0A089ZVE2_METFO</name>
<evidence type="ECO:0000313" key="6">
    <source>
        <dbReference type="EMBL" id="CEL24483.1"/>
    </source>
</evidence>
<feature type="domain" description="Chorismate mutase" evidence="3">
    <location>
        <begin position="4"/>
        <end position="95"/>
    </location>
</feature>
<dbReference type="InterPro" id="IPR036263">
    <property type="entry name" value="Chorismate_II_sf"/>
</dbReference>
<keyword evidence="1" id="KW-0413">Isomerase</keyword>
<dbReference type="AlphaFoldDB" id="A0A089ZVE2"/>
<evidence type="ECO:0000313" key="7">
    <source>
        <dbReference type="EMBL" id="MBF4474674.1"/>
    </source>
</evidence>
<evidence type="ECO:0000259" key="3">
    <source>
        <dbReference type="PROSITE" id="PS51168"/>
    </source>
</evidence>
<dbReference type="Gene3D" id="1.20.59.10">
    <property type="entry name" value="Chorismate mutase"/>
    <property type="match status" value="1"/>
</dbReference>
<dbReference type="GeneID" id="26739096"/>
<dbReference type="InterPro" id="IPR002701">
    <property type="entry name" value="CM_II_prokaryot"/>
</dbReference>
<gene>
    <name evidence="4" type="primary">aroH</name>
    <name evidence="4" type="ORF">BRM9_1465</name>
    <name evidence="5" type="ORF">DSM1535_2156</name>
    <name evidence="7" type="ORF">ISP06_04265</name>
    <name evidence="6" type="ORF">MB9_0842</name>
</gene>
<sequence length="103" mass="11862">MDRAEALQLLEESRKKIDILDEDIIKIIKERTSLATDILKAKLVLGMEIHDPEREEFIHHKIREIAVEQGIDEDSLTQIIMILTDLSKKEQQKIQGGKAHGKH</sequence>
<dbReference type="GO" id="GO:0009697">
    <property type="term" value="P:salicylic acid biosynthetic process"/>
    <property type="evidence" value="ECO:0007669"/>
    <property type="project" value="TreeGrafter"/>
</dbReference>
<dbReference type="OrthoDB" id="74728at2157"/>
<reference evidence="4" key="1">
    <citation type="submission" date="2013-12" db="EMBL/GenBank/DDBJ databases">
        <title>The complete genome sequence of Methanobacterium sp. BRM9.</title>
        <authorList>
            <consortium name="Pastoral Greenhouse Gas Research Consortium"/>
            <person name="Kelly W.J."/>
            <person name="Leahy S.C."/>
            <person name="Perry R."/>
            <person name="Li D."/>
            <person name="Altermann E."/>
            <person name="Lambie S.C."/>
            <person name="Attwood G.T."/>
        </authorList>
    </citation>
    <scope>NUCLEOTIDE SEQUENCE [LARGE SCALE GENOMIC DNA]</scope>
    <source>
        <strain evidence="4">BRM9</strain>
    </source>
</reference>
<dbReference type="SMART" id="SM00830">
    <property type="entry name" value="CM_2"/>
    <property type="match status" value="1"/>
</dbReference>
<protein>
    <submittedName>
        <fullName evidence="4 7">Chorismate mutase</fullName>
    </submittedName>
</protein>
<dbReference type="PROSITE" id="PS51168">
    <property type="entry name" value="CHORISMATE_MUT_2"/>
    <property type="match status" value="1"/>
</dbReference>
<evidence type="ECO:0000313" key="8">
    <source>
        <dbReference type="Proteomes" id="UP000029661"/>
    </source>
</evidence>
<dbReference type="Proteomes" id="UP000062768">
    <property type="component" value="Chromosome I"/>
</dbReference>
<proteinExistence type="predicted"/>
<dbReference type="GO" id="GO:0004106">
    <property type="term" value="F:chorismate mutase activity"/>
    <property type="evidence" value="ECO:0007669"/>
    <property type="project" value="InterPro"/>
</dbReference>
<dbReference type="EMBL" id="CP006933">
    <property type="protein sequence ID" value="AIS32279.1"/>
    <property type="molecule type" value="Genomic_DNA"/>
</dbReference>
<evidence type="ECO:0000313" key="9">
    <source>
        <dbReference type="Proteomes" id="UP000062768"/>
    </source>
</evidence>
<dbReference type="Pfam" id="PF01817">
    <property type="entry name" value="CM_2"/>
    <property type="match status" value="1"/>
</dbReference>
<keyword evidence="2" id="KW-0175">Coiled coil</keyword>
<dbReference type="GO" id="GO:0046417">
    <property type="term" value="P:chorismate metabolic process"/>
    <property type="evidence" value="ECO:0007669"/>
    <property type="project" value="InterPro"/>
</dbReference>
<reference evidence="6" key="3">
    <citation type="submission" date="2014-09" db="EMBL/GenBank/DDBJ databases">
        <authorList>
            <person name="Bishop-Lilly K.A."/>
            <person name="Broomall S.M."/>
            <person name="Chain P.S."/>
            <person name="Chertkov O."/>
            <person name="Coyne S.R."/>
            <person name="Daligault H.E."/>
            <person name="Davenport K.W."/>
            <person name="Erkkila T."/>
            <person name="Frey K.G."/>
            <person name="Gibbons H.S."/>
            <person name="Gu W."/>
            <person name="Jaissle J."/>
            <person name="Johnson S.L."/>
            <person name="Koroleva G.I."/>
            <person name="Ladner J.T."/>
            <person name="Lo C.-C."/>
            <person name="Minogue T.D."/>
            <person name="Munk C."/>
            <person name="Palacios G.F."/>
            <person name="Redden C.L."/>
            <person name="Rosenzweig C.N."/>
            <person name="Scholz M.B."/>
            <person name="Teshima H."/>
            <person name="Xu Y."/>
        </authorList>
    </citation>
    <scope>NUCLEOTIDE SEQUENCE</scope>
    <source>
        <strain evidence="6">Mb9</strain>
    </source>
</reference>
<evidence type="ECO:0000256" key="1">
    <source>
        <dbReference type="ARBA" id="ARBA00023235"/>
    </source>
</evidence>